<evidence type="ECO:0000256" key="1">
    <source>
        <dbReference type="ARBA" id="ARBA00023015"/>
    </source>
</evidence>
<protein>
    <recommendedName>
        <fullName evidence="4">HTH gntR-type domain-containing protein</fullName>
    </recommendedName>
</protein>
<reference evidence="5" key="1">
    <citation type="journal article" date="2015" name="Nature">
        <title>Complex archaea that bridge the gap between prokaryotes and eukaryotes.</title>
        <authorList>
            <person name="Spang A."/>
            <person name="Saw J.H."/>
            <person name="Jorgensen S.L."/>
            <person name="Zaremba-Niedzwiedzka K."/>
            <person name="Martijn J."/>
            <person name="Lind A.E."/>
            <person name="van Eijk R."/>
            <person name="Schleper C."/>
            <person name="Guy L."/>
            <person name="Ettema T.J."/>
        </authorList>
    </citation>
    <scope>NUCLEOTIDE SEQUENCE</scope>
</reference>
<dbReference type="Pfam" id="PF00392">
    <property type="entry name" value="GntR"/>
    <property type="match status" value="1"/>
</dbReference>
<dbReference type="PANTHER" id="PTHR38445:SF9">
    <property type="entry name" value="HTH-TYPE TRANSCRIPTIONAL REPRESSOR YTRA"/>
    <property type="match status" value="1"/>
</dbReference>
<proteinExistence type="predicted"/>
<accession>A0A0F8YR96</accession>
<dbReference type="CDD" id="cd07377">
    <property type="entry name" value="WHTH_GntR"/>
    <property type="match status" value="1"/>
</dbReference>
<evidence type="ECO:0000256" key="2">
    <source>
        <dbReference type="ARBA" id="ARBA00023125"/>
    </source>
</evidence>
<dbReference type="SMART" id="SM00345">
    <property type="entry name" value="HTH_GNTR"/>
    <property type="match status" value="1"/>
</dbReference>
<comment type="caution">
    <text evidence="5">The sequence shown here is derived from an EMBL/GenBank/DDBJ whole genome shotgun (WGS) entry which is preliminary data.</text>
</comment>
<dbReference type="InterPro" id="IPR036390">
    <property type="entry name" value="WH_DNA-bd_sf"/>
</dbReference>
<dbReference type="AlphaFoldDB" id="A0A0F8YR96"/>
<dbReference type="PROSITE" id="PS50949">
    <property type="entry name" value="HTH_GNTR"/>
    <property type="match status" value="1"/>
</dbReference>
<gene>
    <name evidence="5" type="ORF">LCGC14_2864980</name>
</gene>
<name>A0A0F8YR96_9ZZZZ</name>
<evidence type="ECO:0000313" key="5">
    <source>
        <dbReference type="EMBL" id="KKK76305.1"/>
    </source>
</evidence>
<organism evidence="5">
    <name type="scientific">marine sediment metagenome</name>
    <dbReference type="NCBI Taxonomy" id="412755"/>
    <lineage>
        <taxon>unclassified sequences</taxon>
        <taxon>metagenomes</taxon>
        <taxon>ecological metagenomes</taxon>
    </lineage>
</organism>
<dbReference type="GO" id="GO:0003700">
    <property type="term" value="F:DNA-binding transcription factor activity"/>
    <property type="evidence" value="ECO:0007669"/>
    <property type="project" value="InterPro"/>
</dbReference>
<keyword evidence="1" id="KW-0805">Transcription regulation</keyword>
<dbReference type="EMBL" id="LAZR01055464">
    <property type="protein sequence ID" value="KKK76305.1"/>
    <property type="molecule type" value="Genomic_DNA"/>
</dbReference>
<dbReference type="GO" id="GO:0003677">
    <property type="term" value="F:DNA binding"/>
    <property type="evidence" value="ECO:0007669"/>
    <property type="project" value="UniProtKB-KW"/>
</dbReference>
<feature type="non-terminal residue" evidence="5">
    <location>
        <position position="90"/>
    </location>
</feature>
<keyword evidence="3" id="KW-0804">Transcription</keyword>
<feature type="domain" description="HTH gntR-type" evidence="4">
    <location>
        <begin position="23"/>
        <end position="90"/>
    </location>
</feature>
<dbReference type="PANTHER" id="PTHR38445">
    <property type="entry name" value="HTH-TYPE TRANSCRIPTIONAL REPRESSOR YTRA"/>
    <property type="match status" value="1"/>
</dbReference>
<dbReference type="InterPro" id="IPR036388">
    <property type="entry name" value="WH-like_DNA-bd_sf"/>
</dbReference>
<evidence type="ECO:0000256" key="3">
    <source>
        <dbReference type="ARBA" id="ARBA00023163"/>
    </source>
</evidence>
<dbReference type="InterPro" id="IPR000524">
    <property type="entry name" value="Tscrpt_reg_HTH_GntR"/>
</dbReference>
<dbReference type="Gene3D" id="1.10.10.10">
    <property type="entry name" value="Winged helix-like DNA-binding domain superfamily/Winged helix DNA-binding domain"/>
    <property type="match status" value="1"/>
</dbReference>
<evidence type="ECO:0000259" key="4">
    <source>
        <dbReference type="PROSITE" id="PS50949"/>
    </source>
</evidence>
<sequence>MEKKNGAPNKPKLPWTINIHSALAVYVQIENQIRFAMSARKLNAGDQLPSVRALSDKLEINPNTVAKAYRDLEVMGLVYTRRGMGVFVNN</sequence>
<dbReference type="SUPFAM" id="SSF46785">
    <property type="entry name" value="Winged helix' DNA-binding domain"/>
    <property type="match status" value="1"/>
</dbReference>
<keyword evidence="2" id="KW-0238">DNA-binding</keyword>